<reference evidence="15" key="1">
    <citation type="submission" date="2023-07" db="EMBL/GenBank/DDBJ databases">
        <authorList>
            <person name="Stuckert A."/>
        </authorList>
    </citation>
    <scope>NUCLEOTIDE SEQUENCE</scope>
</reference>
<dbReference type="InterPro" id="IPR037272">
    <property type="entry name" value="SNS_sf"/>
</dbReference>
<keyword evidence="6" id="KW-0532">Neurotransmitter transport</keyword>
<keyword evidence="16" id="KW-1185">Reference proteome</keyword>
<keyword evidence="4 14" id="KW-0812">Transmembrane</keyword>
<comment type="subcellular location">
    <subcellularLocation>
        <location evidence="1">Cell membrane</location>
        <topology evidence="1">Multi-pass membrane protein</topology>
    </subcellularLocation>
</comment>
<dbReference type="Proteomes" id="UP001176940">
    <property type="component" value="Unassembled WGS sequence"/>
</dbReference>
<dbReference type="EMBL" id="CAUEEQ010015418">
    <property type="protein sequence ID" value="CAJ0939122.1"/>
    <property type="molecule type" value="Genomic_DNA"/>
</dbReference>
<proteinExistence type="predicted"/>
<comment type="caution">
    <text evidence="15">The sequence shown here is derived from an EMBL/GenBank/DDBJ whole genome shotgun (WGS) entry which is preliminary data.</text>
</comment>
<evidence type="ECO:0000256" key="3">
    <source>
        <dbReference type="ARBA" id="ARBA00022475"/>
    </source>
</evidence>
<evidence type="ECO:0000313" key="15">
    <source>
        <dbReference type="EMBL" id="CAJ0939122.1"/>
    </source>
</evidence>
<dbReference type="SUPFAM" id="SSF161070">
    <property type="entry name" value="SNF-like"/>
    <property type="match status" value="2"/>
</dbReference>
<dbReference type="PANTHER" id="PTHR11616">
    <property type="entry name" value="SODIUM/CHLORIDE DEPENDENT TRANSPORTER"/>
    <property type="match status" value="1"/>
</dbReference>
<feature type="transmembrane region" description="Helical" evidence="14">
    <location>
        <begin position="65"/>
        <end position="89"/>
    </location>
</feature>
<evidence type="ECO:0000256" key="12">
    <source>
        <dbReference type="ARBA" id="ARBA00023180"/>
    </source>
</evidence>
<protein>
    <submittedName>
        <fullName evidence="15">Uncharacterized protein</fullName>
    </submittedName>
</protein>
<keyword evidence="10 14" id="KW-0472">Membrane</keyword>
<dbReference type="InterPro" id="IPR000175">
    <property type="entry name" value="Na/ntran_symport"/>
</dbReference>
<keyword evidence="5" id="KW-0479">Metal-binding</keyword>
<keyword evidence="11" id="KW-1015">Disulfide bond</keyword>
<evidence type="ECO:0000256" key="14">
    <source>
        <dbReference type="SAM" id="Phobius"/>
    </source>
</evidence>
<evidence type="ECO:0000256" key="11">
    <source>
        <dbReference type="ARBA" id="ARBA00023157"/>
    </source>
</evidence>
<keyword evidence="3" id="KW-1003">Cell membrane</keyword>
<feature type="compositionally biased region" description="Basic residues" evidence="13">
    <location>
        <begin position="1"/>
        <end position="20"/>
    </location>
</feature>
<keyword evidence="7" id="KW-0769">Symport</keyword>
<dbReference type="PANTHER" id="PTHR11616:SF320">
    <property type="entry name" value="SODIUM-DEPENDENT NORADRENALINE TRANSPORTER"/>
    <property type="match status" value="1"/>
</dbReference>
<evidence type="ECO:0000256" key="1">
    <source>
        <dbReference type="ARBA" id="ARBA00004651"/>
    </source>
</evidence>
<sequence>MGGRAANHKPRRHQRRHRRSWKADSKEGRFPVSTRARQRGYDAYIAIYYDGCAILWKGVKTSGKVVWITATLPYVVLFVLLIRGITLPGSSKGVSSYLHIDFKRLKESTVWIDAATQIFYSLGAGFGVLIAFASYNKFDNNCYSWDEHLKPFLDVSFDNLLKYHEVCPPFGECTSELRDLLLFLLQDMDALLTSTVNCVTSFISGFAIFSILGYMAQKNNVRIEDVATEGPIELNMRVPSNSQSVRDQDLCLLYIQKLYLRSEDRQFGQ</sequence>
<feature type="transmembrane region" description="Helical" evidence="14">
    <location>
        <begin position="190"/>
        <end position="214"/>
    </location>
</feature>
<evidence type="ECO:0000256" key="4">
    <source>
        <dbReference type="ARBA" id="ARBA00022692"/>
    </source>
</evidence>
<keyword evidence="2" id="KW-0813">Transport</keyword>
<evidence type="ECO:0000256" key="10">
    <source>
        <dbReference type="ARBA" id="ARBA00023136"/>
    </source>
</evidence>
<keyword evidence="9" id="KW-0915">Sodium</keyword>
<gene>
    <name evidence="15" type="ORF">RIMI_LOCUS7947403</name>
</gene>
<accession>A0ABN9LD84</accession>
<dbReference type="Pfam" id="PF00209">
    <property type="entry name" value="SNF"/>
    <property type="match status" value="2"/>
</dbReference>
<evidence type="ECO:0000256" key="7">
    <source>
        <dbReference type="ARBA" id="ARBA00022847"/>
    </source>
</evidence>
<evidence type="ECO:0000256" key="2">
    <source>
        <dbReference type="ARBA" id="ARBA00022448"/>
    </source>
</evidence>
<dbReference type="PROSITE" id="PS50267">
    <property type="entry name" value="NA_NEUROTRAN_SYMP_3"/>
    <property type="match status" value="1"/>
</dbReference>
<feature type="transmembrane region" description="Helical" evidence="14">
    <location>
        <begin position="110"/>
        <end position="135"/>
    </location>
</feature>
<evidence type="ECO:0000256" key="6">
    <source>
        <dbReference type="ARBA" id="ARBA00022775"/>
    </source>
</evidence>
<name>A0ABN9LD84_9NEOB</name>
<evidence type="ECO:0000256" key="5">
    <source>
        <dbReference type="ARBA" id="ARBA00022723"/>
    </source>
</evidence>
<keyword evidence="8 14" id="KW-1133">Transmembrane helix</keyword>
<organism evidence="15 16">
    <name type="scientific">Ranitomeya imitator</name>
    <name type="common">mimic poison frog</name>
    <dbReference type="NCBI Taxonomy" id="111125"/>
    <lineage>
        <taxon>Eukaryota</taxon>
        <taxon>Metazoa</taxon>
        <taxon>Chordata</taxon>
        <taxon>Craniata</taxon>
        <taxon>Vertebrata</taxon>
        <taxon>Euteleostomi</taxon>
        <taxon>Amphibia</taxon>
        <taxon>Batrachia</taxon>
        <taxon>Anura</taxon>
        <taxon>Neobatrachia</taxon>
        <taxon>Hyloidea</taxon>
        <taxon>Dendrobatidae</taxon>
        <taxon>Dendrobatinae</taxon>
        <taxon>Ranitomeya</taxon>
    </lineage>
</organism>
<evidence type="ECO:0000313" key="16">
    <source>
        <dbReference type="Proteomes" id="UP001176940"/>
    </source>
</evidence>
<evidence type="ECO:0000256" key="8">
    <source>
        <dbReference type="ARBA" id="ARBA00022989"/>
    </source>
</evidence>
<evidence type="ECO:0000256" key="13">
    <source>
        <dbReference type="SAM" id="MobiDB-lite"/>
    </source>
</evidence>
<keyword evidence="12" id="KW-0325">Glycoprotein</keyword>
<feature type="region of interest" description="Disordered" evidence="13">
    <location>
        <begin position="1"/>
        <end position="27"/>
    </location>
</feature>
<evidence type="ECO:0000256" key="9">
    <source>
        <dbReference type="ARBA" id="ARBA00023053"/>
    </source>
</evidence>